<name>W9R2L7_9ROSA</name>
<feature type="compositionally biased region" description="Basic and acidic residues" evidence="3">
    <location>
        <begin position="343"/>
        <end position="362"/>
    </location>
</feature>
<dbReference type="PROSITE" id="PS50096">
    <property type="entry name" value="IQ"/>
    <property type="match status" value="1"/>
</dbReference>
<feature type="domain" description="BAG" evidence="4">
    <location>
        <begin position="590"/>
        <end position="667"/>
    </location>
</feature>
<feature type="compositionally biased region" description="Basic and acidic residues" evidence="3">
    <location>
        <begin position="257"/>
        <end position="270"/>
    </location>
</feature>
<feature type="region of interest" description="Disordered" evidence="3">
    <location>
        <begin position="853"/>
        <end position="894"/>
    </location>
</feature>
<evidence type="ECO:0000259" key="4">
    <source>
        <dbReference type="PROSITE" id="PS51035"/>
    </source>
</evidence>
<dbReference type="AlphaFoldDB" id="W9R2L7"/>
<feature type="compositionally biased region" description="Basic and acidic residues" evidence="3">
    <location>
        <begin position="370"/>
        <end position="387"/>
    </location>
</feature>
<feature type="compositionally biased region" description="Basic and acidic residues" evidence="3">
    <location>
        <begin position="771"/>
        <end position="791"/>
    </location>
</feature>
<organism evidence="5 6">
    <name type="scientific">Morus notabilis</name>
    <dbReference type="NCBI Taxonomy" id="981085"/>
    <lineage>
        <taxon>Eukaryota</taxon>
        <taxon>Viridiplantae</taxon>
        <taxon>Streptophyta</taxon>
        <taxon>Embryophyta</taxon>
        <taxon>Tracheophyta</taxon>
        <taxon>Spermatophyta</taxon>
        <taxon>Magnoliopsida</taxon>
        <taxon>eudicotyledons</taxon>
        <taxon>Gunneridae</taxon>
        <taxon>Pentapetalae</taxon>
        <taxon>rosids</taxon>
        <taxon>fabids</taxon>
        <taxon>Rosales</taxon>
        <taxon>Moraceae</taxon>
        <taxon>Moreae</taxon>
        <taxon>Morus</taxon>
    </lineage>
</organism>
<feature type="compositionally biased region" description="Basic and acidic residues" evidence="3">
    <location>
        <begin position="1015"/>
        <end position="1026"/>
    </location>
</feature>
<dbReference type="PANTHER" id="PTHR33322">
    <property type="entry name" value="BAG DOMAIN CONTAINING PROTEIN, EXPRESSED"/>
    <property type="match status" value="1"/>
</dbReference>
<dbReference type="OrthoDB" id="787121at2759"/>
<dbReference type="PANTHER" id="PTHR33322:SF16">
    <property type="entry name" value="BAG FAMILY MOLECULAR CHAPERONE REGULATOR 6"/>
    <property type="match status" value="1"/>
</dbReference>
<feature type="region of interest" description="Disordered" evidence="3">
    <location>
        <begin position="750"/>
        <end position="827"/>
    </location>
</feature>
<reference evidence="6" key="1">
    <citation type="submission" date="2013-01" db="EMBL/GenBank/DDBJ databases">
        <title>Draft Genome Sequence of a Mulberry Tree, Morus notabilis C.K. Schneid.</title>
        <authorList>
            <person name="He N."/>
            <person name="Zhao S."/>
        </authorList>
    </citation>
    <scope>NUCLEOTIDE SEQUENCE</scope>
</reference>
<feature type="compositionally biased region" description="Basic and acidic residues" evidence="3">
    <location>
        <begin position="854"/>
        <end position="865"/>
    </location>
</feature>
<dbReference type="InterPro" id="IPR040400">
    <property type="entry name" value="BAG5/6/7/8"/>
</dbReference>
<feature type="region of interest" description="Disordered" evidence="3">
    <location>
        <begin position="228"/>
        <end position="322"/>
    </location>
</feature>
<evidence type="ECO:0000313" key="6">
    <source>
        <dbReference type="Proteomes" id="UP000030645"/>
    </source>
</evidence>
<dbReference type="eggNOG" id="ENOG502QRHM">
    <property type="taxonomic scope" value="Eukaryota"/>
</dbReference>
<dbReference type="GO" id="GO:0006457">
    <property type="term" value="P:protein folding"/>
    <property type="evidence" value="ECO:0007669"/>
    <property type="project" value="TreeGrafter"/>
</dbReference>
<dbReference type="CDD" id="cd23767">
    <property type="entry name" value="IQCD"/>
    <property type="match status" value="1"/>
</dbReference>
<dbReference type="FunFam" id="1.20.58.120:FF:000010">
    <property type="entry name" value="BAG family molecular chaperone regulator 6"/>
    <property type="match status" value="1"/>
</dbReference>
<dbReference type="GO" id="GO:0051087">
    <property type="term" value="F:protein-folding chaperone binding"/>
    <property type="evidence" value="ECO:0007669"/>
    <property type="project" value="InterPro"/>
</dbReference>
<dbReference type="STRING" id="981085.W9R2L7"/>
<feature type="compositionally biased region" description="Basic and acidic residues" evidence="3">
    <location>
        <begin position="491"/>
        <end position="513"/>
    </location>
</feature>
<feature type="region of interest" description="Disordered" evidence="3">
    <location>
        <begin position="921"/>
        <end position="951"/>
    </location>
</feature>
<dbReference type="SMART" id="SM00264">
    <property type="entry name" value="BAG"/>
    <property type="match status" value="1"/>
</dbReference>
<feature type="region of interest" description="Disordered" evidence="3">
    <location>
        <begin position="1000"/>
        <end position="1039"/>
    </location>
</feature>
<feature type="compositionally biased region" description="Basic and acidic residues" evidence="3">
    <location>
        <begin position="750"/>
        <end position="763"/>
    </location>
</feature>
<keyword evidence="1" id="KW-0143">Chaperone</keyword>
<dbReference type="Proteomes" id="UP000030645">
    <property type="component" value="Unassembled WGS sequence"/>
</dbReference>
<feature type="compositionally biased region" description="Polar residues" evidence="3">
    <location>
        <begin position="439"/>
        <end position="452"/>
    </location>
</feature>
<accession>W9R2L7</accession>
<sequence>MMPVYRYMDSYPHQGGQTGYQTFPTYIPVEPPKSAMVYESWPNGGSYGYPMPPSHSCCNHGNFPGFRGFRPSYPQPMQSPVHFCGGYPMTFPVYYVPPPHYSSELPRYEFDKNMPGRYECCGRPNHPSHQRGDSGLRIEEEEPDVVEKKGNESLAPVQTRNYPYPVVWIPPEYVKEQPRPFEPKVEELESFPHKTNQGERKDCRGEEPKIGNGCLPLDADKIKYLINGGDGKRTQDQKSEEQKKDFQFPVIWMPSYDSRREESGKKENKDVNGGQDQKSEDQMKQFPFPIVWLPPHDKKREMGKGNDCKEINASSNFAENPPYIFKLVPMRHLEGNNNMENCKVNEENHASKNETEMKEKTATQRNIPVKHVDPRKEDKSEETEKKGKVFPVKQVEETITSNPSGDNDKKQSSSSPRSSKLPPVCLRVDPLPKKKNESSRSPSPKKNGSSRSPSPPSLKERSEQKLDDAMKASVQAKENTKQASVQSPPGDNKEVETKKREAKEIPVVEKTSDGPKVSAPSAMHTSAEVSEKSTTQKMAEPQEATDLPTASNERKLEKKTLSDVEAAVLIQSAYRGFEVRRSEPIKKLKQRAEVREQVADVRSRIQALESSSDTQRDAKQKLLIEETIMRLLLKLDAIQGLHPSLRDIRKSLAKELVTLQEKLDTIAITKSEQPKVEVCPIEPVEPVETKINECKLEEEKQEEMGGSGCSDMVHSCGDKLLSAMDSEDKSKSEEALLSRSHKVVQHLISEDNRRERVASDLKPQEPNSEAIMEHKDEVRDRETDTRAKELMETEGVNNASECEQAVEVSVKEDENNSDMPANSFEAVDGTCADDNVEMVLDELPVNVIDEEHVESEKDEQAEMEKTTAYGAVSSEATLPGDTEGLMSSQEEAEMSELAELPVGVIDEDSEASVEMDKNGDLLGKESEFQSTIETPNENEKSEEGLEENPKVEMEECVKIEYEENQKLPVASVPEEDNEGLFVSKSEELQPVISMADEQSGNAFPEDECMSANTARGKDVPNEEKKHLPSVTPDEVKETQEMEVQAENQLEFASGEKMEDKLDGLEIANNNEEVSDGSEFTPLLLQAEHEGESLLASPTCSQMSTDEHETKSQSDKWLTEENEKLREMMEKLIEAGKQQLNVITNLNGRVKDLEKKLSRKKKLGTKPRRSAACGTSRLKRSNLHVNKESCWCCNVDSLFTLSFN</sequence>
<dbReference type="Pfam" id="PF02179">
    <property type="entry name" value="BAG"/>
    <property type="match status" value="1"/>
</dbReference>
<evidence type="ECO:0000256" key="1">
    <source>
        <dbReference type="ARBA" id="ARBA00023186"/>
    </source>
</evidence>
<protein>
    <submittedName>
        <fullName evidence="5">BAG family molecular chaperone regulator 6</fullName>
    </submittedName>
</protein>
<feature type="compositionally biased region" description="Basic and acidic residues" evidence="3">
    <location>
        <begin position="230"/>
        <end position="246"/>
    </location>
</feature>
<feature type="compositionally biased region" description="Polar residues" evidence="3">
    <location>
        <begin position="523"/>
        <end position="537"/>
    </location>
</feature>
<feature type="compositionally biased region" description="Basic and acidic residues" evidence="3">
    <location>
        <begin position="458"/>
        <end position="470"/>
    </location>
</feature>
<evidence type="ECO:0000256" key="2">
    <source>
        <dbReference type="SAM" id="Coils"/>
    </source>
</evidence>
<dbReference type="GO" id="GO:0009506">
    <property type="term" value="C:plasmodesma"/>
    <property type="evidence" value="ECO:0007669"/>
    <property type="project" value="TreeGrafter"/>
</dbReference>
<gene>
    <name evidence="5" type="ORF">L484_022488</name>
</gene>
<keyword evidence="6" id="KW-1185">Reference proteome</keyword>
<dbReference type="KEGG" id="mnt:21405302"/>
<feature type="compositionally biased region" description="Basic and acidic residues" evidence="3">
    <location>
        <begin position="295"/>
        <end position="310"/>
    </location>
</feature>
<dbReference type="SUPFAM" id="SSF63491">
    <property type="entry name" value="BAG domain"/>
    <property type="match status" value="1"/>
</dbReference>
<feature type="compositionally biased region" description="Low complexity" evidence="3">
    <location>
        <begin position="412"/>
        <end position="423"/>
    </location>
</feature>
<evidence type="ECO:0000313" key="5">
    <source>
        <dbReference type="EMBL" id="EXB52711.1"/>
    </source>
</evidence>
<feature type="region of interest" description="Disordered" evidence="3">
    <location>
        <begin position="337"/>
        <end position="558"/>
    </location>
</feature>
<keyword evidence="2" id="KW-0175">Coiled coil</keyword>
<dbReference type="EMBL" id="KE344072">
    <property type="protein sequence ID" value="EXB52711.1"/>
    <property type="molecule type" value="Genomic_DNA"/>
</dbReference>
<feature type="coiled-coil region" evidence="2">
    <location>
        <begin position="1117"/>
        <end position="1162"/>
    </location>
</feature>
<dbReference type="InterPro" id="IPR036533">
    <property type="entry name" value="BAG_dom_sf"/>
</dbReference>
<dbReference type="Gene3D" id="1.20.58.120">
    <property type="entry name" value="BAG domain"/>
    <property type="match status" value="1"/>
</dbReference>
<evidence type="ECO:0000256" key="3">
    <source>
        <dbReference type="SAM" id="MobiDB-lite"/>
    </source>
</evidence>
<feature type="compositionally biased region" description="Basic and acidic residues" evidence="3">
    <location>
        <begin position="937"/>
        <end position="951"/>
    </location>
</feature>
<dbReference type="InterPro" id="IPR003103">
    <property type="entry name" value="BAG_domain"/>
</dbReference>
<dbReference type="PROSITE" id="PS51035">
    <property type="entry name" value="BAG"/>
    <property type="match status" value="1"/>
</dbReference>
<proteinExistence type="predicted"/>